<name>A0A1L9NB61_ASPTC</name>
<accession>A0A1L9NB61</accession>
<evidence type="ECO:0000256" key="1">
    <source>
        <dbReference type="SAM" id="MobiDB-lite"/>
    </source>
</evidence>
<protein>
    <submittedName>
        <fullName evidence="2">Uncharacterized protein</fullName>
    </submittedName>
</protein>
<proteinExistence type="predicted"/>
<evidence type="ECO:0000313" key="3">
    <source>
        <dbReference type="Proteomes" id="UP000184304"/>
    </source>
</evidence>
<feature type="compositionally biased region" description="Low complexity" evidence="1">
    <location>
        <begin position="1"/>
        <end position="33"/>
    </location>
</feature>
<feature type="compositionally biased region" description="Basic residues" evidence="1">
    <location>
        <begin position="46"/>
        <end position="62"/>
    </location>
</feature>
<organism evidence="2 3">
    <name type="scientific">Aspergillus tubingensis (strain CBS 134.48)</name>
    <dbReference type="NCBI Taxonomy" id="767770"/>
    <lineage>
        <taxon>Eukaryota</taxon>
        <taxon>Fungi</taxon>
        <taxon>Dikarya</taxon>
        <taxon>Ascomycota</taxon>
        <taxon>Pezizomycotina</taxon>
        <taxon>Eurotiomycetes</taxon>
        <taxon>Eurotiomycetidae</taxon>
        <taxon>Eurotiales</taxon>
        <taxon>Aspergillaceae</taxon>
        <taxon>Aspergillus</taxon>
        <taxon>Aspergillus subgen. Circumdati</taxon>
    </lineage>
</organism>
<dbReference type="Proteomes" id="UP000184304">
    <property type="component" value="Unassembled WGS sequence"/>
</dbReference>
<reference evidence="3" key="1">
    <citation type="journal article" date="2017" name="Genome Biol.">
        <title>Comparative genomics reveals high biological diversity and specific adaptations in the industrially and medically important fungal genus Aspergillus.</title>
        <authorList>
            <person name="de Vries R.P."/>
            <person name="Riley R."/>
            <person name="Wiebenga A."/>
            <person name="Aguilar-Osorio G."/>
            <person name="Amillis S."/>
            <person name="Uchima C.A."/>
            <person name="Anderluh G."/>
            <person name="Asadollahi M."/>
            <person name="Askin M."/>
            <person name="Barry K."/>
            <person name="Battaglia E."/>
            <person name="Bayram O."/>
            <person name="Benocci T."/>
            <person name="Braus-Stromeyer S.A."/>
            <person name="Caldana C."/>
            <person name="Canovas D."/>
            <person name="Cerqueira G.C."/>
            <person name="Chen F."/>
            <person name="Chen W."/>
            <person name="Choi C."/>
            <person name="Clum A."/>
            <person name="Dos Santos R.A."/>
            <person name="Damasio A.R."/>
            <person name="Diallinas G."/>
            <person name="Emri T."/>
            <person name="Fekete E."/>
            <person name="Flipphi M."/>
            <person name="Freyberg S."/>
            <person name="Gallo A."/>
            <person name="Gournas C."/>
            <person name="Habgood R."/>
            <person name="Hainaut M."/>
            <person name="Harispe M.L."/>
            <person name="Henrissat B."/>
            <person name="Hilden K.S."/>
            <person name="Hope R."/>
            <person name="Hossain A."/>
            <person name="Karabika E."/>
            <person name="Karaffa L."/>
            <person name="Karanyi Z."/>
            <person name="Krasevec N."/>
            <person name="Kuo A."/>
            <person name="Kusch H."/>
            <person name="LaButti K."/>
            <person name="Lagendijk E.L."/>
            <person name="Lapidus A."/>
            <person name="Levasseur A."/>
            <person name="Lindquist E."/>
            <person name="Lipzen A."/>
            <person name="Logrieco A.F."/>
            <person name="MacCabe A."/>
            <person name="Maekelae M.R."/>
            <person name="Malavazi I."/>
            <person name="Melin P."/>
            <person name="Meyer V."/>
            <person name="Mielnichuk N."/>
            <person name="Miskei M."/>
            <person name="Molnar A.P."/>
            <person name="Mule G."/>
            <person name="Ngan C.Y."/>
            <person name="Orejas M."/>
            <person name="Orosz E."/>
            <person name="Ouedraogo J.P."/>
            <person name="Overkamp K.M."/>
            <person name="Park H.-S."/>
            <person name="Perrone G."/>
            <person name="Piumi F."/>
            <person name="Punt P.J."/>
            <person name="Ram A.F."/>
            <person name="Ramon A."/>
            <person name="Rauscher S."/>
            <person name="Record E."/>
            <person name="Riano-Pachon D.M."/>
            <person name="Robert V."/>
            <person name="Roehrig J."/>
            <person name="Ruller R."/>
            <person name="Salamov A."/>
            <person name="Salih N.S."/>
            <person name="Samson R.A."/>
            <person name="Sandor E."/>
            <person name="Sanguinetti M."/>
            <person name="Schuetze T."/>
            <person name="Sepcic K."/>
            <person name="Shelest E."/>
            <person name="Sherlock G."/>
            <person name="Sophianopoulou V."/>
            <person name="Squina F.M."/>
            <person name="Sun H."/>
            <person name="Susca A."/>
            <person name="Todd R.B."/>
            <person name="Tsang A."/>
            <person name="Unkles S.E."/>
            <person name="van de Wiele N."/>
            <person name="van Rossen-Uffink D."/>
            <person name="Oliveira J.V."/>
            <person name="Vesth T.C."/>
            <person name="Visser J."/>
            <person name="Yu J.-H."/>
            <person name="Zhou M."/>
            <person name="Andersen M.R."/>
            <person name="Archer D.B."/>
            <person name="Baker S.E."/>
            <person name="Benoit I."/>
            <person name="Brakhage A.A."/>
            <person name="Braus G.H."/>
            <person name="Fischer R."/>
            <person name="Frisvad J.C."/>
            <person name="Goldman G.H."/>
            <person name="Houbraken J."/>
            <person name="Oakley B."/>
            <person name="Pocsi I."/>
            <person name="Scazzocchio C."/>
            <person name="Seiboth B."/>
            <person name="vanKuyk P.A."/>
            <person name="Wortman J."/>
            <person name="Dyer P.S."/>
            <person name="Grigoriev I.V."/>
        </authorList>
    </citation>
    <scope>NUCLEOTIDE SEQUENCE [LARGE SCALE GENOMIC DNA]</scope>
    <source>
        <strain evidence="3">CBS 134.48</strain>
    </source>
</reference>
<keyword evidence="3" id="KW-1185">Reference proteome</keyword>
<dbReference type="AlphaFoldDB" id="A0A1L9NB61"/>
<dbReference type="VEuPathDB" id="FungiDB:ASPTUDRAFT_39405"/>
<evidence type="ECO:0000313" key="2">
    <source>
        <dbReference type="EMBL" id="OJI86489.1"/>
    </source>
</evidence>
<feature type="compositionally biased region" description="Basic and acidic residues" evidence="1">
    <location>
        <begin position="34"/>
        <end position="45"/>
    </location>
</feature>
<feature type="compositionally biased region" description="Polar residues" evidence="1">
    <location>
        <begin position="65"/>
        <end position="78"/>
    </location>
</feature>
<dbReference type="EMBL" id="KV878187">
    <property type="protein sequence ID" value="OJI86489.1"/>
    <property type="molecule type" value="Genomic_DNA"/>
</dbReference>
<feature type="region of interest" description="Disordered" evidence="1">
    <location>
        <begin position="1"/>
        <end position="101"/>
    </location>
</feature>
<sequence length="101" mass="11357">MYLSRPSVRPSARASPSSISLSLSIYQSRISSSAEEKEKKKEKGKDSKHKKERKKRKKKTLTGRHGTSLSGESSTQKKLSIEKKSPSSVRTVIGKKRKKKK</sequence>
<gene>
    <name evidence="2" type="ORF">ASPTUDRAFT_39405</name>
</gene>